<sequence>MKQPFRLFQQQIDFEFAARGWLYWSPLSIGGRLIEEKGELAREVNHCYGDKKKRTDEAVGSIELEIGDVAYTLFCLANSMNYVICASGVRTSGYGNDRNDPMSLLNRLDGHAGKLNHSLDEEHTRATICSRISITMKVLRELAESMGVNFEDAISKSITKSFSRDKERFPAGV</sequence>
<proteinExistence type="predicted"/>
<dbReference type="Gene3D" id="1.10.287.1080">
    <property type="entry name" value="MazG-like"/>
    <property type="match status" value="1"/>
</dbReference>
<protein>
    <submittedName>
        <fullName evidence="2">MazG nucleotide pyrophosphohydrolase</fullName>
    </submittedName>
</protein>
<evidence type="ECO:0000313" key="3">
    <source>
        <dbReference type="Proteomes" id="UP000034051"/>
    </source>
</evidence>
<dbReference type="PANTHER" id="PTHR42692:SF2">
    <property type="entry name" value="IG HYPOTHETICAL 16995"/>
    <property type="match status" value="1"/>
</dbReference>
<dbReference type="InterPro" id="IPR047046">
    <property type="entry name" value="YpjD/YvdC"/>
</dbReference>
<dbReference type="AlphaFoldDB" id="A0A0G1H9K6"/>
<reference evidence="2 3" key="1">
    <citation type="journal article" date="2015" name="Nature">
        <title>rRNA introns, odd ribosomes, and small enigmatic genomes across a large radiation of phyla.</title>
        <authorList>
            <person name="Brown C.T."/>
            <person name="Hug L.A."/>
            <person name="Thomas B.C."/>
            <person name="Sharon I."/>
            <person name="Castelle C.J."/>
            <person name="Singh A."/>
            <person name="Wilkins M.J."/>
            <person name="Williams K.H."/>
            <person name="Banfield J.F."/>
        </authorList>
    </citation>
    <scope>NUCLEOTIDE SEQUENCE [LARGE SCALE GENOMIC DNA]</scope>
</reference>
<dbReference type="SUPFAM" id="SSF101386">
    <property type="entry name" value="all-alpha NTP pyrophosphatases"/>
    <property type="match status" value="1"/>
</dbReference>
<dbReference type="Proteomes" id="UP000034051">
    <property type="component" value="Unassembled WGS sequence"/>
</dbReference>
<dbReference type="EMBL" id="LCHW01000001">
    <property type="protein sequence ID" value="KKT43465.1"/>
    <property type="molecule type" value="Genomic_DNA"/>
</dbReference>
<feature type="domain" description="NTP pyrophosphohydrolase MazG-like" evidence="1">
    <location>
        <begin position="26"/>
        <end position="79"/>
    </location>
</feature>
<evidence type="ECO:0000313" key="2">
    <source>
        <dbReference type="EMBL" id="KKT43465.1"/>
    </source>
</evidence>
<keyword evidence="2" id="KW-0378">Hydrolase</keyword>
<dbReference type="PANTHER" id="PTHR42692">
    <property type="entry name" value="NUCLEOTIDE PYROPHOSPHOHYDROLASE"/>
    <property type="match status" value="1"/>
</dbReference>
<organism evidence="2 3">
    <name type="scientific">Candidatus Wolfebacteria bacterium GW2011_GWE2_44_13</name>
    <dbReference type="NCBI Taxonomy" id="1619017"/>
    <lineage>
        <taxon>Bacteria</taxon>
        <taxon>Candidatus Wolfeibacteriota</taxon>
    </lineage>
</organism>
<evidence type="ECO:0000259" key="1">
    <source>
        <dbReference type="Pfam" id="PF03819"/>
    </source>
</evidence>
<dbReference type="InterPro" id="IPR004518">
    <property type="entry name" value="MazG-like_dom"/>
</dbReference>
<comment type="caution">
    <text evidence="2">The sequence shown here is derived from an EMBL/GenBank/DDBJ whole genome shotgun (WGS) entry which is preliminary data.</text>
</comment>
<gene>
    <name evidence="2" type="ORF">UW32_C0001G0057</name>
</gene>
<accession>A0A0G1H9K6</accession>
<dbReference type="Pfam" id="PF03819">
    <property type="entry name" value="MazG"/>
    <property type="match status" value="1"/>
</dbReference>
<name>A0A0G1H9K6_9BACT</name>
<dbReference type="GO" id="GO:0016787">
    <property type="term" value="F:hydrolase activity"/>
    <property type="evidence" value="ECO:0007669"/>
    <property type="project" value="UniProtKB-KW"/>
</dbReference>